<dbReference type="InterPro" id="IPR007835">
    <property type="entry name" value="MOFRL"/>
</dbReference>
<dbReference type="FunCoup" id="A9UXS4">
    <property type="interactions" value="294"/>
</dbReference>
<organism evidence="4 5">
    <name type="scientific">Monosiga brevicollis</name>
    <name type="common">Choanoflagellate</name>
    <dbReference type="NCBI Taxonomy" id="81824"/>
    <lineage>
        <taxon>Eukaryota</taxon>
        <taxon>Choanoflagellata</taxon>
        <taxon>Craspedida</taxon>
        <taxon>Salpingoecidae</taxon>
        <taxon>Monosiga</taxon>
    </lineage>
</organism>
<dbReference type="AlphaFoldDB" id="A9UXS4"/>
<dbReference type="Pfam" id="PF05161">
    <property type="entry name" value="MOFRL"/>
    <property type="match status" value="1"/>
</dbReference>
<evidence type="ECO:0000313" key="4">
    <source>
        <dbReference type="EMBL" id="EDQ89738.1"/>
    </source>
</evidence>
<dbReference type="STRING" id="81824.A9UXS4"/>
<dbReference type="Gene3D" id="3.40.50.10180">
    <property type="entry name" value="Glycerate kinase, MOFRL-like N-terminal domain"/>
    <property type="match status" value="1"/>
</dbReference>
<dbReference type="OMA" id="GKAAWRM"/>
<comment type="similarity">
    <text evidence="1">Belongs to the glycerate kinase type-2 family.</text>
</comment>
<gene>
    <name evidence="4" type="ORF">MONBRDRAFT_32121</name>
</gene>
<name>A9UXS4_MONBE</name>
<evidence type="ECO:0000259" key="3">
    <source>
        <dbReference type="Pfam" id="PF13660"/>
    </source>
</evidence>
<dbReference type="PANTHER" id="PTHR12227">
    <property type="entry name" value="GLYCERATE KINASE"/>
    <property type="match status" value="1"/>
</dbReference>
<dbReference type="Proteomes" id="UP000001357">
    <property type="component" value="Unassembled WGS sequence"/>
</dbReference>
<feature type="domain" description="MOFRL" evidence="2">
    <location>
        <begin position="330"/>
        <end position="450"/>
    </location>
</feature>
<dbReference type="PANTHER" id="PTHR12227:SF0">
    <property type="entry name" value="GLYCERATE KINASE"/>
    <property type="match status" value="1"/>
</dbReference>
<dbReference type="GO" id="GO:0005737">
    <property type="term" value="C:cytoplasm"/>
    <property type="evidence" value="ECO:0000318"/>
    <property type="project" value="GO_Central"/>
</dbReference>
<dbReference type="KEGG" id="mbr:MONBRDRAFT_32121"/>
<dbReference type="InParanoid" id="A9UXS4"/>
<dbReference type="Pfam" id="PF13660">
    <property type="entry name" value="DUF4147"/>
    <property type="match status" value="1"/>
</dbReference>
<dbReference type="InterPro" id="IPR037035">
    <property type="entry name" value="GK-like_C_sf"/>
</dbReference>
<protein>
    <recommendedName>
        <fullName evidence="6">Glycerate kinase</fullName>
    </recommendedName>
</protein>
<dbReference type="InterPro" id="IPR038614">
    <property type="entry name" value="GK_N_sf"/>
</dbReference>
<reference evidence="4 5" key="1">
    <citation type="journal article" date="2008" name="Nature">
        <title>The genome of the choanoflagellate Monosiga brevicollis and the origin of metazoans.</title>
        <authorList>
            <consortium name="JGI Sequencing"/>
            <person name="King N."/>
            <person name="Westbrook M.J."/>
            <person name="Young S.L."/>
            <person name="Kuo A."/>
            <person name="Abedin M."/>
            <person name="Chapman J."/>
            <person name="Fairclough S."/>
            <person name="Hellsten U."/>
            <person name="Isogai Y."/>
            <person name="Letunic I."/>
            <person name="Marr M."/>
            <person name="Pincus D."/>
            <person name="Putnam N."/>
            <person name="Rokas A."/>
            <person name="Wright K.J."/>
            <person name="Zuzow R."/>
            <person name="Dirks W."/>
            <person name="Good M."/>
            <person name="Goodstein D."/>
            <person name="Lemons D."/>
            <person name="Li W."/>
            <person name="Lyons J.B."/>
            <person name="Morris A."/>
            <person name="Nichols S."/>
            <person name="Richter D.J."/>
            <person name="Salamov A."/>
            <person name="Bork P."/>
            <person name="Lim W.A."/>
            <person name="Manning G."/>
            <person name="Miller W.T."/>
            <person name="McGinnis W."/>
            <person name="Shapiro H."/>
            <person name="Tjian R."/>
            <person name="Grigoriev I.V."/>
            <person name="Rokhsar D."/>
        </authorList>
    </citation>
    <scope>NUCLEOTIDE SEQUENCE [LARGE SCALE GENOMIC DNA]</scope>
    <source>
        <strain evidence="5">MX1 / ATCC 50154</strain>
    </source>
</reference>
<dbReference type="FunFam" id="3.40.1480.10:FF:000002">
    <property type="entry name" value="Glycerate kinase"/>
    <property type="match status" value="1"/>
</dbReference>
<dbReference type="InterPro" id="IPR025286">
    <property type="entry name" value="MOFRL_assoc_dom"/>
</dbReference>
<dbReference type="EMBL" id="CH991549">
    <property type="protein sequence ID" value="EDQ89738.1"/>
    <property type="molecule type" value="Genomic_DNA"/>
</dbReference>
<evidence type="ECO:0000259" key="2">
    <source>
        <dbReference type="Pfam" id="PF05161"/>
    </source>
</evidence>
<dbReference type="eggNOG" id="KOG3935">
    <property type="taxonomic scope" value="Eukaryota"/>
</dbReference>
<evidence type="ECO:0000256" key="1">
    <source>
        <dbReference type="ARBA" id="ARBA00005393"/>
    </source>
</evidence>
<dbReference type="SUPFAM" id="SSF82544">
    <property type="entry name" value="GckA/TtuD-like"/>
    <property type="match status" value="1"/>
</dbReference>
<evidence type="ECO:0008006" key="6">
    <source>
        <dbReference type="Google" id="ProtNLM"/>
    </source>
</evidence>
<dbReference type="GeneID" id="5890660"/>
<keyword evidence="5" id="KW-1185">Reference proteome</keyword>
<dbReference type="InterPro" id="IPR039760">
    <property type="entry name" value="MOFRL_protein"/>
</dbReference>
<accession>A9UXS4</accession>
<sequence length="462" mass="48244">MAEHLDALSLVMQQTLDAVRPASVMSRAVRLDDAGENFLLCAHGHGPAYSIPRTGRVHLVGFGKAVAHMAAALLETPLATQVVGGFLIVPRQLDLQTLPTLAGRLTIAQGAVNNQPDDDAVTATRALVEYIKVIPPTEHAVVLISGGGSALLCAPRVPLTDFQQTSQLIQRAGGDIKVLNNIRQLLSTVKGGQLLQYFAQERVPALIMSDVVGDPIHLIASGPTCPSIADAQAARTFLEQTGLWPQLAPSVRESLKETMAVAPRAQAQPINLLVGNNCLARDAALAAAQALGWDSSSVDQDVEGPAPEVVKDMLHHVTALPAPLKRPHLYVVGGETTTVVLGQGRGGRNQECALRAALAMAQMPQEVVANWYFAAFGTDGQDGPTPAAGAAVHAATVALAQAAGLAAQAALDTSDSFSFFERAAMLAPAPTGRPVCRHLCPGLTGTNVMDILLLLRVPVGGS</sequence>
<evidence type="ECO:0000313" key="5">
    <source>
        <dbReference type="Proteomes" id="UP000001357"/>
    </source>
</evidence>
<dbReference type="GO" id="GO:0008887">
    <property type="term" value="F:glycerate kinase activity"/>
    <property type="evidence" value="ECO:0000318"/>
    <property type="project" value="GO_Central"/>
</dbReference>
<proteinExistence type="inferred from homology"/>
<dbReference type="RefSeq" id="XP_001745160.1">
    <property type="nucleotide sequence ID" value="XM_001745108.1"/>
</dbReference>
<feature type="domain" description="MOFRL-associated" evidence="3">
    <location>
        <begin position="9"/>
        <end position="255"/>
    </location>
</feature>
<dbReference type="FunFam" id="3.40.50.10180:FF:000004">
    <property type="entry name" value="Glycerate 2-kinase"/>
    <property type="match status" value="1"/>
</dbReference>
<dbReference type="Gene3D" id="3.40.1480.10">
    <property type="entry name" value="MOFRL domain"/>
    <property type="match status" value="1"/>
</dbReference>